<dbReference type="SUPFAM" id="SSF57180">
    <property type="entry name" value="Cellulose-binding domain"/>
    <property type="match status" value="1"/>
</dbReference>
<evidence type="ECO:0000256" key="5">
    <source>
        <dbReference type="ARBA" id="ARBA00022801"/>
    </source>
</evidence>
<dbReference type="FunFam" id="2.70.100.10:FF:000001">
    <property type="entry name" value="Glucanase"/>
    <property type="match status" value="1"/>
</dbReference>
<evidence type="ECO:0000259" key="13">
    <source>
        <dbReference type="PROSITE" id="PS51164"/>
    </source>
</evidence>
<comment type="catalytic activity">
    <reaction evidence="1">
        <text>Endohydrolysis of (1-&gt;4)-beta-D-glucosidic linkages in cellulose, lichenin and cereal beta-D-glucans.</text>
        <dbReference type="EC" id="3.2.1.4"/>
    </reaction>
</comment>
<name>A0A9P6CEA1_9AGAR</name>
<dbReference type="CDD" id="cd07999">
    <property type="entry name" value="GH7_CBH_EG"/>
    <property type="match status" value="1"/>
</dbReference>
<dbReference type="SMART" id="SM00236">
    <property type="entry name" value="fCBD"/>
    <property type="match status" value="1"/>
</dbReference>
<sequence>MSRPLRCLSTTLRNCTPTGSALAPPRGVRRYVQAALKTRPDHETRTPAQRIPKRVVVEEARAVYADENEFDTSGLFTGDARRDSSTGRAEGGHQEHEREDWNARTRKPELHFAEHLDGLFPTLQFPRELARRILTHGSHPAAINGHNAGLSFIGRRVLESYLLLLLTSSPALLPKHDVEAIVSRTLNTYVLGEHVGPVWGLGRVLRWTPTVAAHKLRPDEDQKELLKSVGLYKVQGDTVAAVMGGIYQQFGASVSHRVFHTRLLPHVLLPGKLAGLPDAFHADAEAACERMGGPNGQIRFETTSDPLAATETHQFSDPLSSSPSRPLLSTMAPSISRYYTAALIAFSLLASTRAQQVGTQTPETHPKLSSQRCTKSGGCTTLNTSVVLDANWRWLHTTSGYTNCYTGNTFDTTLCPDPATCAKNCAVDGADYSGTYGITSTGTALTLKFVTGKNVGSRVYLMASDTAYQMFKLKNQEFTFDVDMSNLPCGLNGALYFVEMDADGGLAKYPTNKAGAKYGTGYCDAQCPHDIKFINGEANTIGWNPSPNDPNAGVGQYGTCCSEMDIWEANSQAAAYTPHVCSTKGQTRCSGTQCGDGSNRYGGICDKDGCDFNSYRMGEPGFLGPGGTVDTRSKITVVTQFITADGTANGALSEIRRIYVQNGKVIQNSNVKIPGISSVNSITENFCKEQKTKFGDTNDFAAKGGLKPMGDAFNNGMVLALSIWDDHAANMLWLDSSYPIDKDPSIPGVKRGPCATTSGKPEDVEKNSPNASVTFSNIKFGDIGSTYGGSTGTTTSGSTQPTGGTVPQWGQCGGIGYSGPTACVSPYKCNVVNPCA</sequence>
<proteinExistence type="inferred from homology"/>
<evidence type="ECO:0000256" key="2">
    <source>
        <dbReference type="ARBA" id="ARBA00006044"/>
    </source>
</evidence>
<dbReference type="InterPro" id="IPR013320">
    <property type="entry name" value="ConA-like_dom_sf"/>
</dbReference>
<dbReference type="Pfam" id="PF00840">
    <property type="entry name" value="Glyco_hydro_7"/>
    <property type="match status" value="1"/>
</dbReference>
<dbReference type="PROSITE" id="PS51164">
    <property type="entry name" value="CBM1_2"/>
    <property type="match status" value="1"/>
</dbReference>
<keyword evidence="9" id="KW-0119">Carbohydrate metabolism</keyword>
<accession>A0A9P6CEA1</accession>
<dbReference type="GO" id="GO:0008810">
    <property type="term" value="F:cellulase activity"/>
    <property type="evidence" value="ECO:0007669"/>
    <property type="project" value="UniProtKB-EC"/>
</dbReference>
<dbReference type="GO" id="GO:0030248">
    <property type="term" value="F:cellulose binding"/>
    <property type="evidence" value="ECO:0007669"/>
    <property type="project" value="InterPro"/>
</dbReference>
<keyword evidence="8" id="KW-0325">Glycoprotein</keyword>
<dbReference type="OrthoDB" id="2281895at2759"/>
<comment type="similarity">
    <text evidence="2">Belongs to the glycosyl hydrolase 7 (cellulase C) family.</text>
</comment>
<evidence type="ECO:0000256" key="12">
    <source>
        <dbReference type="SAM" id="MobiDB-lite"/>
    </source>
</evidence>
<keyword evidence="15" id="KW-1185">Reference proteome</keyword>
<dbReference type="InterPro" id="IPR000254">
    <property type="entry name" value="CBD"/>
</dbReference>
<dbReference type="PANTHER" id="PTHR33753:SF1">
    <property type="entry name" value="ENDO-BETA-1,4-GLUCANASE CELB"/>
    <property type="match status" value="1"/>
</dbReference>
<dbReference type="SUPFAM" id="SSF49899">
    <property type="entry name" value="Concanavalin A-like lectins/glucanases"/>
    <property type="match status" value="1"/>
</dbReference>
<comment type="caution">
    <text evidence="14">The sequence shown here is derived from an EMBL/GenBank/DDBJ whole genome shotgun (WGS) entry which is preliminary data.</text>
</comment>
<dbReference type="InterPro" id="IPR037019">
    <property type="entry name" value="Glyco_hydro_7_sf"/>
</dbReference>
<gene>
    <name evidence="14" type="ORF">BDZ94DRAFT_1313831</name>
</gene>
<protein>
    <recommendedName>
        <fullName evidence="3">cellulase</fullName>
        <ecNumber evidence="3">3.2.1.4</ecNumber>
    </recommendedName>
</protein>
<keyword evidence="10" id="KW-0326">Glycosidase</keyword>
<evidence type="ECO:0000256" key="3">
    <source>
        <dbReference type="ARBA" id="ARBA00012601"/>
    </source>
</evidence>
<evidence type="ECO:0000256" key="10">
    <source>
        <dbReference type="ARBA" id="ARBA00023295"/>
    </source>
</evidence>
<dbReference type="Gene3D" id="1.10.1520.10">
    <property type="entry name" value="Ribonuclease III domain"/>
    <property type="match status" value="1"/>
</dbReference>
<evidence type="ECO:0000256" key="9">
    <source>
        <dbReference type="ARBA" id="ARBA00023277"/>
    </source>
</evidence>
<keyword evidence="11" id="KW-0624">Polysaccharide degradation</keyword>
<dbReference type="GO" id="GO:0004525">
    <property type="term" value="F:ribonuclease III activity"/>
    <property type="evidence" value="ECO:0007669"/>
    <property type="project" value="InterPro"/>
</dbReference>
<dbReference type="GO" id="GO:0030245">
    <property type="term" value="P:cellulose catabolic process"/>
    <property type="evidence" value="ECO:0007669"/>
    <property type="project" value="UniProtKB-KW"/>
</dbReference>
<dbReference type="InterPro" id="IPR000999">
    <property type="entry name" value="RNase_III_dom"/>
</dbReference>
<dbReference type="Gene3D" id="2.70.100.10">
    <property type="entry name" value="Glycoside hydrolase, family 7, domain"/>
    <property type="match status" value="1"/>
</dbReference>
<feature type="domain" description="CBM1" evidence="13">
    <location>
        <begin position="804"/>
        <end position="836"/>
    </location>
</feature>
<keyword evidence="6" id="KW-0136">Cellulose degradation</keyword>
<keyword evidence="5 14" id="KW-0378">Hydrolase</keyword>
<reference evidence="14" key="1">
    <citation type="submission" date="2020-11" db="EMBL/GenBank/DDBJ databases">
        <authorList>
            <consortium name="DOE Joint Genome Institute"/>
            <person name="Ahrendt S."/>
            <person name="Riley R."/>
            <person name="Andreopoulos W."/>
            <person name="Labutti K."/>
            <person name="Pangilinan J."/>
            <person name="Ruiz-Duenas F.J."/>
            <person name="Barrasa J.M."/>
            <person name="Sanchez-Garcia M."/>
            <person name="Camarero S."/>
            <person name="Miyauchi S."/>
            <person name="Serrano A."/>
            <person name="Linde D."/>
            <person name="Babiker R."/>
            <person name="Drula E."/>
            <person name="Ayuso-Fernandez I."/>
            <person name="Pacheco R."/>
            <person name="Padilla G."/>
            <person name="Ferreira P."/>
            <person name="Barriuso J."/>
            <person name="Kellner H."/>
            <person name="Castanera R."/>
            <person name="Alfaro M."/>
            <person name="Ramirez L."/>
            <person name="Pisabarro A.G."/>
            <person name="Kuo A."/>
            <person name="Tritt A."/>
            <person name="Lipzen A."/>
            <person name="He G."/>
            <person name="Yan M."/>
            <person name="Ng V."/>
            <person name="Cullen D."/>
            <person name="Martin F."/>
            <person name="Rosso M.-N."/>
            <person name="Henrissat B."/>
            <person name="Hibbett D."/>
            <person name="Martinez A.T."/>
            <person name="Grigoriev I.V."/>
        </authorList>
    </citation>
    <scope>NUCLEOTIDE SEQUENCE</scope>
    <source>
        <strain evidence="14">CBS 247.69</strain>
    </source>
</reference>
<evidence type="ECO:0000256" key="1">
    <source>
        <dbReference type="ARBA" id="ARBA00000966"/>
    </source>
</evidence>
<dbReference type="Pfam" id="PF14622">
    <property type="entry name" value="Ribonucleas_3_3"/>
    <property type="match status" value="1"/>
</dbReference>
<evidence type="ECO:0000256" key="7">
    <source>
        <dbReference type="ARBA" id="ARBA00023157"/>
    </source>
</evidence>
<organism evidence="14 15">
    <name type="scientific">Collybia nuda</name>
    <dbReference type="NCBI Taxonomy" id="64659"/>
    <lineage>
        <taxon>Eukaryota</taxon>
        <taxon>Fungi</taxon>
        <taxon>Dikarya</taxon>
        <taxon>Basidiomycota</taxon>
        <taxon>Agaricomycotina</taxon>
        <taxon>Agaricomycetes</taxon>
        <taxon>Agaricomycetidae</taxon>
        <taxon>Agaricales</taxon>
        <taxon>Tricholomatineae</taxon>
        <taxon>Clitocybaceae</taxon>
        <taxon>Collybia</taxon>
    </lineage>
</organism>
<feature type="compositionally biased region" description="Basic and acidic residues" evidence="12">
    <location>
        <begin position="79"/>
        <end position="103"/>
    </location>
</feature>
<evidence type="ECO:0000256" key="11">
    <source>
        <dbReference type="ARBA" id="ARBA00023326"/>
    </source>
</evidence>
<evidence type="ECO:0000256" key="6">
    <source>
        <dbReference type="ARBA" id="ARBA00023001"/>
    </source>
</evidence>
<dbReference type="GO" id="GO:0006396">
    <property type="term" value="P:RNA processing"/>
    <property type="evidence" value="ECO:0007669"/>
    <property type="project" value="InterPro"/>
</dbReference>
<keyword evidence="4" id="KW-0732">Signal</keyword>
<dbReference type="PRINTS" id="PR00734">
    <property type="entry name" value="GLHYDRLASE7"/>
</dbReference>
<dbReference type="AlphaFoldDB" id="A0A9P6CEA1"/>
<dbReference type="InterPro" id="IPR036389">
    <property type="entry name" value="RNase_III_sf"/>
</dbReference>
<evidence type="ECO:0000313" key="15">
    <source>
        <dbReference type="Proteomes" id="UP000807353"/>
    </source>
</evidence>
<dbReference type="EC" id="3.2.1.4" evidence="3"/>
<feature type="region of interest" description="Disordered" evidence="12">
    <location>
        <begin position="745"/>
        <end position="771"/>
    </location>
</feature>
<dbReference type="InterPro" id="IPR035971">
    <property type="entry name" value="CBD_sf"/>
</dbReference>
<dbReference type="InterPro" id="IPR001722">
    <property type="entry name" value="Glyco_hydro_7"/>
</dbReference>
<dbReference type="SUPFAM" id="SSF69065">
    <property type="entry name" value="RNase III domain-like"/>
    <property type="match status" value="1"/>
</dbReference>
<dbReference type="Pfam" id="PF00734">
    <property type="entry name" value="CBM_1"/>
    <property type="match status" value="1"/>
</dbReference>
<dbReference type="Proteomes" id="UP000807353">
    <property type="component" value="Unassembled WGS sequence"/>
</dbReference>
<dbReference type="EMBL" id="MU150357">
    <property type="protein sequence ID" value="KAF9457824.1"/>
    <property type="molecule type" value="Genomic_DNA"/>
</dbReference>
<evidence type="ECO:0000313" key="14">
    <source>
        <dbReference type="EMBL" id="KAF9457824.1"/>
    </source>
</evidence>
<keyword evidence="7" id="KW-1015">Disulfide bond</keyword>
<evidence type="ECO:0000256" key="8">
    <source>
        <dbReference type="ARBA" id="ARBA00023180"/>
    </source>
</evidence>
<dbReference type="PANTHER" id="PTHR33753">
    <property type="entry name" value="1,4-BETA-D-GLUCAN CELLOBIOHYDROLASE B"/>
    <property type="match status" value="1"/>
</dbReference>
<dbReference type="GO" id="GO:0005576">
    <property type="term" value="C:extracellular region"/>
    <property type="evidence" value="ECO:0007669"/>
    <property type="project" value="InterPro"/>
</dbReference>
<evidence type="ECO:0000256" key="4">
    <source>
        <dbReference type="ARBA" id="ARBA00022729"/>
    </source>
</evidence>
<feature type="region of interest" description="Disordered" evidence="12">
    <location>
        <begin position="74"/>
        <end position="103"/>
    </location>
</feature>